<name>A0A1G2K3H7_9BACT</name>
<reference evidence="2 3" key="1">
    <citation type="journal article" date="2016" name="Nat. Commun.">
        <title>Thousands of microbial genomes shed light on interconnected biogeochemical processes in an aquifer system.</title>
        <authorList>
            <person name="Anantharaman K."/>
            <person name="Brown C.T."/>
            <person name="Hug L.A."/>
            <person name="Sharon I."/>
            <person name="Castelle C.J."/>
            <person name="Probst A.J."/>
            <person name="Thomas B.C."/>
            <person name="Singh A."/>
            <person name="Wilkins M.J."/>
            <person name="Karaoz U."/>
            <person name="Brodie E.L."/>
            <person name="Williams K.H."/>
            <person name="Hubbard S.S."/>
            <person name="Banfield J.F."/>
        </authorList>
    </citation>
    <scope>NUCLEOTIDE SEQUENCE [LARGE SCALE GENOMIC DNA]</scope>
</reference>
<dbReference type="AlphaFoldDB" id="A0A1G2K3H7"/>
<evidence type="ECO:0000256" key="1">
    <source>
        <dbReference type="SAM" id="Phobius"/>
    </source>
</evidence>
<evidence type="ECO:0000313" key="3">
    <source>
        <dbReference type="Proteomes" id="UP000177152"/>
    </source>
</evidence>
<keyword evidence="1" id="KW-1133">Transmembrane helix</keyword>
<gene>
    <name evidence="2" type="ORF">A2633_00845</name>
</gene>
<proteinExistence type="predicted"/>
<accession>A0A1G2K3H7</accession>
<feature type="transmembrane region" description="Helical" evidence="1">
    <location>
        <begin position="55"/>
        <end position="74"/>
    </location>
</feature>
<dbReference type="Proteomes" id="UP000177152">
    <property type="component" value="Unassembled WGS sequence"/>
</dbReference>
<organism evidence="2 3">
    <name type="scientific">Candidatus Sungbacteria bacterium RIFCSPHIGHO2_01_FULL_47_32</name>
    <dbReference type="NCBI Taxonomy" id="1802264"/>
    <lineage>
        <taxon>Bacteria</taxon>
        <taxon>Candidatus Sungiibacteriota</taxon>
    </lineage>
</organism>
<protein>
    <submittedName>
        <fullName evidence="2">Uncharacterized protein</fullName>
    </submittedName>
</protein>
<dbReference type="EMBL" id="MHQC01000046">
    <property type="protein sequence ID" value="OGZ93974.1"/>
    <property type="molecule type" value="Genomic_DNA"/>
</dbReference>
<keyword evidence="1" id="KW-0472">Membrane</keyword>
<evidence type="ECO:0000313" key="2">
    <source>
        <dbReference type="EMBL" id="OGZ93974.1"/>
    </source>
</evidence>
<sequence length="122" mass="13925">MKKEVYKKVLFLLFFSILLSFTLHLFTANDNQGECLGIGVQFIYCNEIGKRKDSFAIFSLLILASFLIAVLSRLNRHHVFFSGHVLSLLHAGWHLNIYDPIRSALHNGIIQPRLYESSFAGI</sequence>
<comment type="caution">
    <text evidence="2">The sequence shown here is derived from an EMBL/GenBank/DDBJ whole genome shotgun (WGS) entry which is preliminary data.</text>
</comment>
<keyword evidence="1" id="KW-0812">Transmembrane</keyword>